<organism evidence="1 2">
    <name type="scientific">Pipistrellus nathusii</name>
    <name type="common">Nathusius' pipistrelle</name>
    <dbReference type="NCBI Taxonomy" id="59473"/>
    <lineage>
        <taxon>Eukaryota</taxon>
        <taxon>Metazoa</taxon>
        <taxon>Chordata</taxon>
        <taxon>Craniata</taxon>
        <taxon>Vertebrata</taxon>
        <taxon>Euteleostomi</taxon>
        <taxon>Mammalia</taxon>
        <taxon>Eutheria</taxon>
        <taxon>Laurasiatheria</taxon>
        <taxon>Chiroptera</taxon>
        <taxon>Yangochiroptera</taxon>
        <taxon>Vespertilionidae</taxon>
        <taxon>Pipistrellus</taxon>
    </lineage>
</organism>
<proteinExistence type="predicted"/>
<dbReference type="Proteomes" id="UP001314169">
    <property type="component" value="Chromosome 15"/>
</dbReference>
<evidence type="ECO:0000313" key="1">
    <source>
        <dbReference type="EMBL" id="CAK6436571.1"/>
    </source>
</evidence>
<keyword evidence="2" id="KW-1185">Reference proteome</keyword>
<reference evidence="1" key="1">
    <citation type="submission" date="2023-12" db="EMBL/GenBank/DDBJ databases">
        <authorList>
            <person name="Brown T."/>
        </authorList>
    </citation>
    <scope>NUCLEOTIDE SEQUENCE</scope>
</reference>
<gene>
    <name evidence="1" type="ORF">MPIPNATIZW_LOCUS4877</name>
</gene>
<sequence length="101" mass="11745">MRVPERRGNIGRKIRSCLLHLEDGWLVGPFLFFPQLSHAFKFIFSKVVGYTDFKKILINQPPRPISWTNHICLKFVLSYLLVLQKKASSHTVFVIKSKAFV</sequence>
<protein>
    <submittedName>
        <fullName evidence="1">Uncharacterized protein</fullName>
    </submittedName>
</protein>
<name>A0ABN9ZIL8_PIPNA</name>
<evidence type="ECO:0000313" key="2">
    <source>
        <dbReference type="Proteomes" id="UP001314169"/>
    </source>
</evidence>
<dbReference type="EMBL" id="OY882872">
    <property type="protein sequence ID" value="CAK6436571.1"/>
    <property type="molecule type" value="Genomic_DNA"/>
</dbReference>
<accession>A0ABN9ZIL8</accession>